<dbReference type="Proteomes" id="UP001359559">
    <property type="component" value="Unassembled WGS sequence"/>
</dbReference>
<keyword evidence="3" id="KW-1185">Reference proteome</keyword>
<evidence type="ECO:0000313" key="2">
    <source>
        <dbReference type="EMBL" id="KAK7309396.1"/>
    </source>
</evidence>
<dbReference type="InterPro" id="IPR004320">
    <property type="entry name" value="BPS1_pln"/>
</dbReference>
<organism evidence="2 3">
    <name type="scientific">Clitoria ternatea</name>
    <name type="common">Butterfly pea</name>
    <dbReference type="NCBI Taxonomy" id="43366"/>
    <lineage>
        <taxon>Eukaryota</taxon>
        <taxon>Viridiplantae</taxon>
        <taxon>Streptophyta</taxon>
        <taxon>Embryophyta</taxon>
        <taxon>Tracheophyta</taxon>
        <taxon>Spermatophyta</taxon>
        <taxon>Magnoliopsida</taxon>
        <taxon>eudicotyledons</taxon>
        <taxon>Gunneridae</taxon>
        <taxon>Pentapetalae</taxon>
        <taxon>rosids</taxon>
        <taxon>fabids</taxon>
        <taxon>Fabales</taxon>
        <taxon>Fabaceae</taxon>
        <taxon>Papilionoideae</taxon>
        <taxon>50 kb inversion clade</taxon>
        <taxon>NPAAA clade</taxon>
        <taxon>indigoferoid/millettioid clade</taxon>
        <taxon>Phaseoleae</taxon>
        <taxon>Clitoria</taxon>
    </lineage>
</organism>
<dbReference type="Pfam" id="PF03087">
    <property type="entry name" value="BPS1"/>
    <property type="match status" value="1"/>
</dbReference>
<dbReference type="PANTHER" id="PTHR33070">
    <property type="entry name" value="OS06G0725500 PROTEIN"/>
    <property type="match status" value="1"/>
</dbReference>
<feature type="coiled-coil region" evidence="1">
    <location>
        <begin position="249"/>
        <end position="276"/>
    </location>
</feature>
<dbReference type="PANTHER" id="PTHR33070:SF109">
    <property type="entry name" value="DOMAIN PROTEIN, PUTATIVE (DUF241)-RELATED"/>
    <property type="match status" value="1"/>
</dbReference>
<keyword evidence="1" id="KW-0175">Coiled coil</keyword>
<accession>A0AAN9PSX8</accession>
<reference evidence="2 3" key="1">
    <citation type="submission" date="2024-01" db="EMBL/GenBank/DDBJ databases">
        <title>The genomes of 5 underutilized Papilionoideae crops provide insights into root nodulation and disease resistance.</title>
        <authorList>
            <person name="Yuan L."/>
        </authorList>
    </citation>
    <scope>NUCLEOTIDE SEQUENCE [LARGE SCALE GENOMIC DNA]</scope>
    <source>
        <strain evidence="2">LY-2023</strain>
        <tissue evidence="2">Leaf</tissue>
    </source>
</reference>
<protein>
    <recommendedName>
        <fullName evidence="4">DUF241 domain protein</fullName>
    </recommendedName>
</protein>
<dbReference type="GO" id="GO:0048364">
    <property type="term" value="P:root development"/>
    <property type="evidence" value="ECO:0007669"/>
    <property type="project" value="InterPro"/>
</dbReference>
<gene>
    <name evidence="2" type="ORF">RJT34_06087</name>
</gene>
<proteinExistence type="predicted"/>
<evidence type="ECO:0000313" key="3">
    <source>
        <dbReference type="Proteomes" id="UP001359559"/>
    </source>
</evidence>
<sequence>MANKFHVRSYSLPSGSHPSTIRVEEELNKLKTWEATSTFTSQSIGTGLCLLENLYICLEDLLKVATTQKVISHHQGEKCIEELLDGSVRLLDICGNTRDTMLQIKENVEALHSALRRRKGDSSIERSIVEYNSFSKKMKKNAKKLITSLKHMESKFGVSPILNQDQDFALVARILREVIKMNMSIFQSILSFLAGPASKSKASKWLVVAKLMHKGVVSCEENSQEFNELQCVEASLSTLISEGTNVTKMHASHERLKDLENAIESLENGLESIFRRLVRTRANLLNILTQ</sequence>
<dbReference type="AlphaFoldDB" id="A0AAN9PSX8"/>
<dbReference type="EMBL" id="JAYKXN010000002">
    <property type="protein sequence ID" value="KAK7309396.1"/>
    <property type="molecule type" value="Genomic_DNA"/>
</dbReference>
<comment type="caution">
    <text evidence="2">The sequence shown here is derived from an EMBL/GenBank/DDBJ whole genome shotgun (WGS) entry which is preliminary data.</text>
</comment>
<evidence type="ECO:0008006" key="4">
    <source>
        <dbReference type="Google" id="ProtNLM"/>
    </source>
</evidence>
<evidence type="ECO:0000256" key="1">
    <source>
        <dbReference type="SAM" id="Coils"/>
    </source>
</evidence>
<name>A0AAN9PSX8_CLITE</name>
<dbReference type="GO" id="GO:0048367">
    <property type="term" value="P:shoot system development"/>
    <property type="evidence" value="ECO:0007669"/>
    <property type="project" value="InterPro"/>
</dbReference>